<keyword evidence="2" id="KW-0963">Cytoplasm</keyword>
<dbReference type="GO" id="GO:0032007">
    <property type="term" value="P:negative regulation of TOR signaling"/>
    <property type="evidence" value="ECO:0007669"/>
    <property type="project" value="TreeGrafter"/>
</dbReference>
<keyword evidence="9" id="KW-1185">Reference proteome</keyword>
<dbReference type="Pfam" id="PF04388">
    <property type="entry name" value="Hamartin"/>
    <property type="match status" value="2"/>
</dbReference>
<keyword evidence="3" id="KW-0206">Cytoskeleton</keyword>
<evidence type="ECO:0000256" key="1">
    <source>
        <dbReference type="ARBA" id="ARBA00004430"/>
    </source>
</evidence>
<feature type="domain" description="Ciliary microtubule inner protein 2A-C-like" evidence="7">
    <location>
        <begin position="1453"/>
        <end position="1479"/>
    </location>
</feature>
<dbReference type="GO" id="GO:0033596">
    <property type="term" value="C:TSC1-TSC2 complex"/>
    <property type="evidence" value="ECO:0007669"/>
    <property type="project" value="TreeGrafter"/>
</dbReference>
<feature type="region of interest" description="Disordered" evidence="6">
    <location>
        <begin position="318"/>
        <end position="414"/>
    </location>
</feature>
<feature type="compositionally biased region" description="Acidic residues" evidence="6">
    <location>
        <begin position="640"/>
        <end position="652"/>
    </location>
</feature>
<dbReference type="PANTHER" id="PTHR15154:SF2">
    <property type="entry name" value="HAMARTIN"/>
    <property type="match status" value="1"/>
</dbReference>
<reference evidence="8" key="1">
    <citation type="submission" date="2023-03" db="EMBL/GenBank/DDBJ databases">
        <authorList>
            <person name="Steffen K."/>
            <person name="Cardenas P."/>
        </authorList>
    </citation>
    <scope>NUCLEOTIDE SEQUENCE</scope>
</reference>
<comment type="similarity">
    <text evidence="5">Belongs to the CIMIP2 family.</text>
</comment>
<feature type="compositionally biased region" description="Basic and acidic residues" evidence="6">
    <location>
        <begin position="1325"/>
        <end position="1345"/>
    </location>
</feature>
<feature type="compositionally biased region" description="Polar residues" evidence="6">
    <location>
        <begin position="471"/>
        <end position="484"/>
    </location>
</feature>
<dbReference type="PANTHER" id="PTHR15154">
    <property type="entry name" value="HAMARTIN"/>
    <property type="match status" value="1"/>
</dbReference>
<dbReference type="GO" id="GO:0005930">
    <property type="term" value="C:axoneme"/>
    <property type="evidence" value="ECO:0007669"/>
    <property type="project" value="UniProtKB-SubCell"/>
</dbReference>
<dbReference type="EMBL" id="CASHTH010003024">
    <property type="protein sequence ID" value="CAI8039128.1"/>
    <property type="molecule type" value="Genomic_DNA"/>
</dbReference>
<name>A0AA35WYZ3_GEOBA</name>
<feature type="region of interest" description="Disordered" evidence="6">
    <location>
        <begin position="1184"/>
        <end position="1204"/>
    </location>
</feature>
<comment type="subcellular location">
    <subcellularLocation>
        <location evidence="1">Cytoplasm</location>
        <location evidence="1">Cytoskeleton</location>
        <location evidence="1">Cilium axoneme</location>
    </subcellularLocation>
</comment>
<dbReference type="InterPro" id="IPR018902">
    <property type="entry name" value="CMI2A-C-like_dom"/>
</dbReference>
<evidence type="ECO:0000313" key="9">
    <source>
        <dbReference type="Proteomes" id="UP001174909"/>
    </source>
</evidence>
<gene>
    <name evidence="8" type="ORF">GBAR_LOCUS21753</name>
</gene>
<organism evidence="8 9">
    <name type="scientific">Geodia barretti</name>
    <name type="common">Barrett's horny sponge</name>
    <dbReference type="NCBI Taxonomy" id="519541"/>
    <lineage>
        <taxon>Eukaryota</taxon>
        <taxon>Metazoa</taxon>
        <taxon>Porifera</taxon>
        <taxon>Demospongiae</taxon>
        <taxon>Heteroscleromorpha</taxon>
        <taxon>Tetractinellida</taxon>
        <taxon>Astrophorina</taxon>
        <taxon>Geodiidae</taxon>
        <taxon>Geodia</taxon>
    </lineage>
</organism>
<dbReference type="Proteomes" id="UP001174909">
    <property type="component" value="Unassembled WGS sequence"/>
</dbReference>
<feature type="compositionally biased region" description="Polar residues" evidence="6">
    <location>
        <begin position="440"/>
        <end position="461"/>
    </location>
</feature>
<dbReference type="InterPro" id="IPR007483">
    <property type="entry name" value="Hamartin"/>
</dbReference>
<feature type="region of interest" description="Disordered" evidence="6">
    <location>
        <begin position="970"/>
        <end position="996"/>
    </location>
</feature>
<protein>
    <submittedName>
        <fullName evidence="8">Protein FAM166B</fullName>
    </submittedName>
</protein>
<feature type="compositionally biased region" description="Low complexity" evidence="6">
    <location>
        <begin position="521"/>
        <end position="533"/>
    </location>
</feature>
<dbReference type="GO" id="GO:0008285">
    <property type="term" value="P:negative regulation of cell population proliferation"/>
    <property type="evidence" value="ECO:0007669"/>
    <property type="project" value="TreeGrafter"/>
</dbReference>
<feature type="region of interest" description="Disordered" evidence="6">
    <location>
        <begin position="1325"/>
        <end position="1353"/>
    </location>
</feature>
<comment type="caution">
    <text evidence="8">The sequence shown here is derived from an EMBL/GenBank/DDBJ whole genome shotgun (WGS) entry which is preliminary data.</text>
</comment>
<evidence type="ECO:0000256" key="5">
    <source>
        <dbReference type="ARBA" id="ARBA00035661"/>
    </source>
</evidence>
<sequence>MEELVKRLESVDTKESAKAVGRLQKRLGRSREPQLLGELVDYFIASGSPRALRVLSSLKDVQSQDFFAKLNDCMHSKVPLRLPVLRLLAHSLNKQTSWLYKIVQHSLFTSILHCLKMSHDILVLTSGLLVLAAILPLAPCHLSRHLPDIFQIFADLATVRATGRLRLMPKPLYLHLDVAVYYLFLQLYALFPCNFFTFLRGRYGPTGETGNFYQFIAPLFNFVRFHPGLVMDSDTIESQGDKWRSMEPDEIATLSLTMCLDLSIACPLQEEQKGGDLTSSIAVRPAAVPSWEPTTLATEFFSLANQQDESLSHQLTNSLRIFPPPLPNPHTLPPLSDSSASSGPRHSRHSSCFASGGTPSPVKGVSPRNTRRQQSLVLQSAAGKNGSLRDAPNMDGAVPSADVTGNPMSVVPGKDAMWSPSTMFDSSLSASRQHSGINTVHSNIATPSPENSASTSRSGTAHHTPRPMTAPTFTYMNYSPTASLRSEPPSRQNTPSSSRSTTRQSSQQLPDLLDGGDPFVSSSNRLSKSLYSSPTSGRSVEVSRQKSESLRNRFDKFFSLFSRKNSSGDHNGEEEPFTEVSSSDLFVGPSSAARRGISEGAGSGEGVRGVEEEVGTEAGEELLLGSGEVVYTSPGGESREDGEVEEENEDTIESTTTEMPHSVTAEPRLPASFPGDGGRGQGEEGRVGRRRASHSDSATHTVHKVRERLRELAESQNLENDGRLCQKTSARGSEAEEEGGEGGKGGCEGSTANSEARQETGRAGFTGAHLVTDPISTVDSAHTLVGSLSNSSLFSSQRLTDIGKSLDTNEAGETPLPRSSSLRRNSCGGLVMRRVSVCDIKTTPRGIVGDDDHTPSPVVLLDKLIQHGEIVHEGRPQDIPLTELEGVDWFWFGGCPHGEELGQMQSQVALLHSQLLFERHQCLQHDRRSRRLLSQARTTHRVREELERLRHQCWEESLVRQCLQQELQEARREAGEGGRRERRERLRDENRALSDKNTTLEAENRRLTVELARLQQENQKLNQEAKETRERVFVLESEQADVEPRLAQNDTLREKVSALERELLVLRGLYQRQREEARSLLARGPARQELTLLTSSLREEKEAVERERDKLGQEAKGLRMMLSSQEEEKRKAQEEKKELQQILQHVQRRCQEKIRASEEKYDAIVAVAHQLESHLTELRARSFATARKRPSPHRHKRSSSHPTVPRYCGYVPQFKYQIGHTFGSHTHQLLTDPWVPSSSRPVLSDTSPPARPTALAKTKEDFFSSPVYQQRQRSLGDQKYVAQMVPGYTGFIPKRMHHYGCRYAETCHYAVSSFEEDQARHKSSLRELRTLSRSQEDPATRERSTRAQNTTPLKPVSATPIFYLPPYAKQHSISPFYMPDDHPQKHFMSGYTGFVPKAQKYLGQSYPIITRRALQDLAGEEKRMRETTDAPVSVFRPEVKAKALATVYPRDSGLMPHYTGHIPGEKFKYGTTFGSSTARIGVPQVQA</sequence>
<dbReference type="GO" id="GO:0051726">
    <property type="term" value="P:regulation of cell cycle"/>
    <property type="evidence" value="ECO:0007669"/>
    <property type="project" value="TreeGrafter"/>
</dbReference>
<keyword evidence="4" id="KW-0966">Cell projection</keyword>
<evidence type="ECO:0000256" key="3">
    <source>
        <dbReference type="ARBA" id="ARBA00023212"/>
    </source>
</evidence>
<feature type="region of interest" description="Disordered" evidence="6">
    <location>
        <begin position="440"/>
        <end position="548"/>
    </location>
</feature>
<feature type="compositionally biased region" description="Low complexity" evidence="6">
    <location>
        <begin position="489"/>
        <end position="507"/>
    </location>
</feature>
<dbReference type="Pfam" id="PF10629">
    <property type="entry name" value="CMI2B-like"/>
    <property type="match status" value="2"/>
</dbReference>
<evidence type="ECO:0000256" key="4">
    <source>
        <dbReference type="ARBA" id="ARBA00023273"/>
    </source>
</evidence>
<feature type="domain" description="Ciliary microtubule inner protein 2A-C-like" evidence="7">
    <location>
        <begin position="1204"/>
        <end position="1232"/>
    </location>
</feature>
<feature type="compositionally biased region" description="Low complexity" evidence="6">
    <location>
        <begin position="621"/>
        <end position="630"/>
    </location>
</feature>
<dbReference type="GO" id="GO:0015630">
    <property type="term" value="C:microtubule cytoskeleton"/>
    <property type="evidence" value="ECO:0007669"/>
    <property type="project" value="UniProtKB-ARBA"/>
</dbReference>
<evidence type="ECO:0000256" key="6">
    <source>
        <dbReference type="SAM" id="MobiDB-lite"/>
    </source>
</evidence>
<evidence type="ECO:0000313" key="8">
    <source>
        <dbReference type="EMBL" id="CAI8039128.1"/>
    </source>
</evidence>
<accession>A0AA35WYZ3</accession>
<evidence type="ECO:0000259" key="7">
    <source>
        <dbReference type="Pfam" id="PF10629"/>
    </source>
</evidence>
<feature type="compositionally biased region" description="Basic residues" evidence="6">
    <location>
        <begin position="1186"/>
        <end position="1199"/>
    </location>
</feature>
<evidence type="ECO:0000256" key="2">
    <source>
        <dbReference type="ARBA" id="ARBA00022490"/>
    </source>
</evidence>
<feature type="region of interest" description="Disordered" evidence="6">
    <location>
        <begin position="564"/>
        <end position="758"/>
    </location>
</feature>
<feature type="compositionally biased region" description="Pro residues" evidence="6">
    <location>
        <begin position="322"/>
        <end position="332"/>
    </location>
</feature>
<feature type="compositionally biased region" description="Basic and acidic residues" evidence="6">
    <location>
        <begin position="970"/>
        <end position="994"/>
    </location>
</feature>
<proteinExistence type="inferred from homology"/>